<feature type="compositionally biased region" description="Basic residues" evidence="1">
    <location>
        <begin position="185"/>
        <end position="194"/>
    </location>
</feature>
<dbReference type="InterPro" id="IPR008523">
    <property type="entry name" value="DUF805"/>
</dbReference>
<dbReference type="PANTHER" id="PTHR34980">
    <property type="entry name" value="INNER MEMBRANE PROTEIN-RELATED-RELATED"/>
    <property type="match status" value="1"/>
</dbReference>
<sequence>MDLLYPVLRTVLICLVGFGIAYQGRRKGYTIFNLSGRFNRLQFIILFIALMILFYIVDIIEERLIDYIVTLPAYWATRIFVGALQAMLFPLACGLFTRRIHDIGFNGWAGILWATIIIFINTYSAVTPLNYLLDLFVWIIGFLFWVLPGQPEPNKYGYPPFMNQEPVQSQPITEPPTQEEQEVRKKVRKRRKKR</sequence>
<dbReference type="RefSeq" id="WP_016476575.1">
    <property type="nucleotide sequence ID" value="NZ_CABFMO010000016.1"/>
</dbReference>
<gene>
    <name evidence="5" type="ORF">D2965_02375</name>
    <name evidence="3" type="ORF">HMPREF3233_01494</name>
    <name evidence="4" type="ORF">QP520_07745</name>
</gene>
<reference evidence="4" key="3">
    <citation type="submission" date="2023-05" db="EMBL/GenBank/DDBJ databases">
        <title>Cataloging the Phylogenetic Diversity of Human Bladder Bacteria.</title>
        <authorList>
            <person name="Du J."/>
        </authorList>
    </citation>
    <scope>NUCLEOTIDE SEQUENCE</scope>
    <source>
        <strain evidence="4">UMB10101</strain>
    </source>
</reference>
<dbReference type="GO" id="GO:0005886">
    <property type="term" value="C:plasma membrane"/>
    <property type="evidence" value="ECO:0007669"/>
    <property type="project" value="TreeGrafter"/>
</dbReference>
<reference evidence="5 7" key="2">
    <citation type="submission" date="2018-09" db="EMBL/GenBank/DDBJ databases">
        <title>Genome sequence of Veillonella atypica isolated from periodontal Korean patients.</title>
        <authorList>
            <person name="Lee J.-H."/>
            <person name="Moon J.-H."/>
            <person name="Shin S.-Y."/>
        </authorList>
    </citation>
    <scope>NUCLEOTIDE SEQUENCE [LARGE SCALE GENOMIC DNA]</scope>
    <source>
        <strain evidence="5 7">KHUD_V1</strain>
    </source>
</reference>
<feature type="region of interest" description="Disordered" evidence="1">
    <location>
        <begin position="157"/>
        <end position="194"/>
    </location>
</feature>
<dbReference type="Proteomes" id="UP000277803">
    <property type="component" value="Unassembled WGS sequence"/>
</dbReference>
<keyword evidence="2" id="KW-0472">Membrane</keyword>
<comment type="caution">
    <text evidence="3">The sequence shown here is derived from an EMBL/GenBank/DDBJ whole genome shotgun (WGS) entry which is preliminary data.</text>
</comment>
<dbReference type="AlphaFoldDB" id="A0A133S2G6"/>
<evidence type="ECO:0000313" key="7">
    <source>
        <dbReference type="Proteomes" id="UP000277803"/>
    </source>
</evidence>
<keyword evidence="2" id="KW-0812">Transmembrane</keyword>
<feature type="transmembrane region" description="Helical" evidence="2">
    <location>
        <begin position="6"/>
        <end position="22"/>
    </location>
</feature>
<dbReference type="PATRIC" id="fig|39777.7.peg.1459"/>
<evidence type="ECO:0000313" key="5">
    <source>
        <dbReference type="EMBL" id="RJY51176.1"/>
    </source>
</evidence>
<name>A0A133S2G6_9FIRM</name>
<feature type="transmembrane region" description="Helical" evidence="2">
    <location>
        <begin position="72"/>
        <end position="96"/>
    </location>
</feature>
<reference evidence="3 6" key="1">
    <citation type="submission" date="2016-01" db="EMBL/GenBank/DDBJ databases">
        <authorList>
            <person name="Oliw E.H."/>
        </authorList>
    </citation>
    <scope>NUCLEOTIDE SEQUENCE [LARGE SCALE GENOMIC DNA]</scope>
    <source>
        <strain evidence="3 6">CMW7756B</strain>
    </source>
</reference>
<dbReference type="EMBL" id="LRQT01000086">
    <property type="protein sequence ID" value="KXA62631.1"/>
    <property type="molecule type" value="Genomic_DNA"/>
</dbReference>
<dbReference type="GeneID" id="57775082"/>
<evidence type="ECO:0000313" key="4">
    <source>
        <dbReference type="EMBL" id="MDK7357516.1"/>
    </source>
</evidence>
<dbReference type="EMBL" id="QXZZ01000012">
    <property type="protein sequence ID" value="RJY51176.1"/>
    <property type="molecule type" value="Genomic_DNA"/>
</dbReference>
<dbReference type="KEGG" id="vat:B7L28_02490"/>
<evidence type="ECO:0000313" key="6">
    <source>
        <dbReference type="Proteomes" id="UP000070226"/>
    </source>
</evidence>
<evidence type="ECO:0000313" key="3">
    <source>
        <dbReference type="EMBL" id="KXA62631.1"/>
    </source>
</evidence>
<evidence type="ECO:0000256" key="1">
    <source>
        <dbReference type="SAM" id="MobiDB-lite"/>
    </source>
</evidence>
<dbReference type="EMBL" id="JASORJ010000015">
    <property type="protein sequence ID" value="MDK7357516.1"/>
    <property type="molecule type" value="Genomic_DNA"/>
</dbReference>
<feature type="transmembrane region" description="Helical" evidence="2">
    <location>
        <begin position="129"/>
        <end position="147"/>
    </location>
</feature>
<dbReference type="Proteomes" id="UP001236274">
    <property type="component" value="Unassembled WGS sequence"/>
</dbReference>
<organism evidence="3">
    <name type="scientific">Veillonella atypica</name>
    <dbReference type="NCBI Taxonomy" id="39777"/>
    <lineage>
        <taxon>Bacteria</taxon>
        <taxon>Bacillati</taxon>
        <taxon>Bacillota</taxon>
        <taxon>Negativicutes</taxon>
        <taxon>Veillonellales</taxon>
        <taxon>Veillonellaceae</taxon>
        <taxon>Veillonella</taxon>
    </lineage>
</organism>
<feature type="transmembrane region" description="Helical" evidence="2">
    <location>
        <begin position="43"/>
        <end position="60"/>
    </location>
</feature>
<evidence type="ECO:0000256" key="2">
    <source>
        <dbReference type="SAM" id="Phobius"/>
    </source>
</evidence>
<accession>A0A133S2G6</accession>
<proteinExistence type="predicted"/>
<dbReference type="PANTHER" id="PTHR34980:SF3">
    <property type="entry name" value="BLR8105 PROTEIN"/>
    <property type="match status" value="1"/>
</dbReference>
<feature type="transmembrane region" description="Helical" evidence="2">
    <location>
        <begin position="103"/>
        <end position="123"/>
    </location>
</feature>
<dbReference type="Proteomes" id="UP000070226">
    <property type="component" value="Unassembled WGS sequence"/>
</dbReference>
<keyword evidence="2" id="KW-1133">Transmembrane helix</keyword>
<dbReference type="Pfam" id="PF05656">
    <property type="entry name" value="DUF805"/>
    <property type="match status" value="1"/>
</dbReference>
<protein>
    <submittedName>
        <fullName evidence="4">DUF805 domain-containing protein</fullName>
    </submittedName>
</protein>